<proteinExistence type="inferred from homology"/>
<evidence type="ECO:0000313" key="3">
    <source>
        <dbReference type="Proteomes" id="UP000626092"/>
    </source>
</evidence>
<evidence type="ECO:0008006" key="4">
    <source>
        <dbReference type="Google" id="ProtNLM"/>
    </source>
</evidence>
<gene>
    <name evidence="2" type="ORF">RHSIM_Rhsim13G0183100</name>
</gene>
<accession>A0A834L722</accession>
<evidence type="ECO:0000313" key="2">
    <source>
        <dbReference type="EMBL" id="KAF7119908.1"/>
    </source>
</evidence>
<dbReference type="InterPro" id="IPR036514">
    <property type="entry name" value="SGNH_hydro_sf"/>
</dbReference>
<keyword evidence="3" id="KW-1185">Reference proteome</keyword>
<comment type="similarity">
    <text evidence="1">Belongs to the 'GDSL' lipolytic enzyme family.</text>
</comment>
<sequence>MSTQLEYFREYKARLASTIGQAGADNLTANAVFFVNCAVNDFVNTFYGPGQISLPAGTTIGQYEDFVLQLLLEFIQGLVSLGARRIAVSRVPLFGCWPYVITLYSSNPTNALVTRACNDILNAVGNDYNMKVQAALMTQQNTSANIGLKLAYFDTYTPMVNIRRNPATFGIDVTNRGCCGTGLLEEGPLCNSLSALCANRSEYEFFDSVHPTETTASIIVNANVAAINSITS</sequence>
<dbReference type="Pfam" id="PF00657">
    <property type="entry name" value="Lipase_GDSL"/>
    <property type="match status" value="1"/>
</dbReference>
<dbReference type="InterPro" id="IPR001087">
    <property type="entry name" value="GDSL"/>
</dbReference>
<reference evidence="2" key="1">
    <citation type="submission" date="2019-11" db="EMBL/GenBank/DDBJ databases">
        <authorList>
            <person name="Liu Y."/>
            <person name="Hou J."/>
            <person name="Li T.-Q."/>
            <person name="Guan C.-H."/>
            <person name="Wu X."/>
            <person name="Wu H.-Z."/>
            <person name="Ling F."/>
            <person name="Zhang R."/>
            <person name="Shi X.-G."/>
            <person name="Ren J.-P."/>
            <person name="Chen E.-F."/>
            <person name="Sun J.-M."/>
        </authorList>
    </citation>
    <scope>NUCLEOTIDE SEQUENCE</scope>
    <source>
        <strain evidence="2">Adult_tree_wgs_1</strain>
        <tissue evidence="2">Leaves</tissue>
    </source>
</reference>
<protein>
    <recommendedName>
        <fullName evidence="4">GDSL esterase/lipase</fullName>
    </recommendedName>
</protein>
<dbReference type="AlphaFoldDB" id="A0A834L722"/>
<dbReference type="PANTHER" id="PTHR45642:SF3">
    <property type="entry name" value="OS09G0540400 PROTEIN"/>
    <property type="match status" value="1"/>
</dbReference>
<organism evidence="2 3">
    <name type="scientific">Rhododendron simsii</name>
    <name type="common">Sims's rhododendron</name>
    <dbReference type="NCBI Taxonomy" id="118357"/>
    <lineage>
        <taxon>Eukaryota</taxon>
        <taxon>Viridiplantae</taxon>
        <taxon>Streptophyta</taxon>
        <taxon>Embryophyta</taxon>
        <taxon>Tracheophyta</taxon>
        <taxon>Spermatophyta</taxon>
        <taxon>Magnoliopsida</taxon>
        <taxon>eudicotyledons</taxon>
        <taxon>Gunneridae</taxon>
        <taxon>Pentapetalae</taxon>
        <taxon>asterids</taxon>
        <taxon>Ericales</taxon>
        <taxon>Ericaceae</taxon>
        <taxon>Ericoideae</taxon>
        <taxon>Rhodoreae</taxon>
        <taxon>Rhododendron</taxon>
    </lineage>
</organism>
<name>A0A834L722_RHOSS</name>
<dbReference type="EMBL" id="WJXA01000013">
    <property type="protein sequence ID" value="KAF7119908.1"/>
    <property type="molecule type" value="Genomic_DNA"/>
</dbReference>
<dbReference type="PANTHER" id="PTHR45642">
    <property type="entry name" value="GDSL ESTERASE/LIPASE EXL3"/>
    <property type="match status" value="1"/>
</dbReference>
<dbReference type="Gene3D" id="3.40.50.1110">
    <property type="entry name" value="SGNH hydrolase"/>
    <property type="match status" value="1"/>
</dbReference>
<dbReference type="GO" id="GO:0016788">
    <property type="term" value="F:hydrolase activity, acting on ester bonds"/>
    <property type="evidence" value="ECO:0007669"/>
    <property type="project" value="InterPro"/>
</dbReference>
<comment type="caution">
    <text evidence="2">The sequence shown here is derived from an EMBL/GenBank/DDBJ whole genome shotgun (WGS) entry which is preliminary data.</text>
</comment>
<dbReference type="OrthoDB" id="1600564at2759"/>
<dbReference type="InterPro" id="IPR050592">
    <property type="entry name" value="GDSL_lipolytic_enzyme"/>
</dbReference>
<evidence type="ECO:0000256" key="1">
    <source>
        <dbReference type="ARBA" id="ARBA00008668"/>
    </source>
</evidence>
<dbReference type="Proteomes" id="UP000626092">
    <property type="component" value="Unassembled WGS sequence"/>
</dbReference>